<protein>
    <submittedName>
        <fullName evidence="3">Uncharacterized protein</fullName>
    </submittedName>
</protein>
<accession>A0A8S1BXH6</accession>
<dbReference type="AlphaFoldDB" id="A0A8S1BXH6"/>
<name>A0A8S1BXH6_ARCPL</name>
<sequence>MWAKVVVLLLLVPACRVQYLEEEAEEYKNADFYDNYEETETTIQVLTTTPMESPPYTRVRRYGSSNKKRTLDPQEFRDIKDVLRDIFANRRIEAGAAAELTKTSTLFDSTPQTDTSFDQSHTLSQIKDTVHNQTDFFYDQSEKPTLFSNTSRDTIEDAGNKTEKDILIKHTDSPLVSQKTYAHPYDWMSSERDLSSINETQGERSALKEAIKRLNRRVEIWEPQDVTNTILTTLLEFLDNSTEKTLNPQEIRAVDDALQRFIAGQKRTVTRTSKSPSNSTANPDYLEVSDSTEESWETKMSTVTELYEVTEYDEGDTDDTDADDGGIFALRDKKTLKRVKEKKKRTKRISRTQRTLTPRLPGGMMVDGKWHTFPPGWPYKSTLCPTTQNTPYKLDISGMLKILANLTYDYDMDLVERFNESMYAYSIPTCPTYKYGYGVAIGDKTTVLDFDNTTVVAKCFVCGLTATHIPQDAYCGDAFAGDFLPLVPVDPRARGHIARYRKYCRYLDSRTPIEIPEHPRAVYGRFSGGCSVRWTDLSGVYTQRTCRSKRRAVTGNHFGSKRMAKLEMALNHLDNGCIISPMATLLPLSRGISLYARFHACVCTGAWCNQAKQEVPWMVNIIITFWFYNLLKNK</sequence>
<dbReference type="EMBL" id="CADEBD010001048">
    <property type="protein sequence ID" value="CAB3262156.1"/>
    <property type="molecule type" value="Genomic_DNA"/>
</dbReference>
<dbReference type="Proteomes" id="UP000494256">
    <property type="component" value="Unassembled WGS sequence"/>
</dbReference>
<evidence type="ECO:0000313" key="3">
    <source>
        <dbReference type="EMBL" id="CAB3262156.1"/>
    </source>
</evidence>
<feature type="chain" id="PRO_5035737137" evidence="2">
    <location>
        <begin position="18"/>
        <end position="634"/>
    </location>
</feature>
<reference evidence="3 4" key="1">
    <citation type="submission" date="2020-04" db="EMBL/GenBank/DDBJ databases">
        <authorList>
            <person name="Wallbank WR R."/>
            <person name="Pardo Diaz C."/>
            <person name="Kozak K."/>
            <person name="Martin S."/>
            <person name="Jiggins C."/>
            <person name="Moest M."/>
            <person name="Warren A I."/>
            <person name="Byers J.R.P. K."/>
            <person name="Montejo-Kovacevich G."/>
            <person name="Yen C E."/>
        </authorList>
    </citation>
    <scope>NUCLEOTIDE SEQUENCE [LARGE SCALE GENOMIC DNA]</scope>
</reference>
<feature type="compositionally biased region" description="Polar residues" evidence="1">
    <location>
        <begin position="270"/>
        <end position="282"/>
    </location>
</feature>
<gene>
    <name evidence="3" type="ORF">APLA_LOCUS17613</name>
</gene>
<feature type="region of interest" description="Disordered" evidence="1">
    <location>
        <begin position="267"/>
        <end position="293"/>
    </location>
</feature>
<evidence type="ECO:0000256" key="1">
    <source>
        <dbReference type="SAM" id="MobiDB-lite"/>
    </source>
</evidence>
<keyword evidence="2" id="KW-0732">Signal</keyword>
<evidence type="ECO:0000256" key="2">
    <source>
        <dbReference type="SAM" id="SignalP"/>
    </source>
</evidence>
<organism evidence="3 4">
    <name type="scientific">Arctia plantaginis</name>
    <name type="common">Wood tiger moth</name>
    <name type="synonym">Phalaena plantaginis</name>
    <dbReference type="NCBI Taxonomy" id="874455"/>
    <lineage>
        <taxon>Eukaryota</taxon>
        <taxon>Metazoa</taxon>
        <taxon>Ecdysozoa</taxon>
        <taxon>Arthropoda</taxon>
        <taxon>Hexapoda</taxon>
        <taxon>Insecta</taxon>
        <taxon>Pterygota</taxon>
        <taxon>Neoptera</taxon>
        <taxon>Endopterygota</taxon>
        <taxon>Lepidoptera</taxon>
        <taxon>Glossata</taxon>
        <taxon>Ditrysia</taxon>
        <taxon>Noctuoidea</taxon>
        <taxon>Erebidae</taxon>
        <taxon>Arctiinae</taxon>
        <taxon>Arctia</taxon>
    </lineage>
</organism>
<evidence type="ECO:0000313" key="4">
    <source>
        <dbReference type="Proteomes" id="UP000494256"/>
    </source>
</evidence>
<proteinExistence type="predicted"/>
<comment type="caution">
    <text evidence="3">The sequence shown here is derived from an EMBL/GenBank/DDBJ whole genome shotgun (WGS) entry which is preliminary data.</text>
</comment>
<feature type="signal peptide" evidence="2">
    <location>
        <begin position="1"/>
        <end position="17"/>
    </location>
</feature>